<dbReference type="SMART" id="SM00342">
    <property type="entry name" value="HTH_ARAC"/>
    <property type="match status" value="1"/>
</dbReference>
<keyword evidence="6" id="KW-1185">Reference proteome</keyword>
<evidence type="ECO:0000313" key="5">
    <source>
        <dbReference type="EMBL" id="GAA6146570.1"/>
    </source>
</evidence>
<dbReference type="Pfam" id="PF12833">
    <property type="entry name" value="HTH_18"/>
    <property type="match status" value="1"/>
</dbReference>
<dbReference type="Proteomes" id="UP001481413">
    <property type="component" value="Unassembled WGS sequence"/>
</dbReference>
<proteinExistence type="predicted"/>
<reference evidence="5 6" key="1">
    <citation type="submission" date="2024-04" db="EMBL/GenBank/DDBJ databases">
        <title>Draft genome sequence of Thalassolituus maritimus NBRC 116585.</title>
        <authorList>
            <person name="Miyakawa T."/>
            <person name="Kusuya Y."/>
            <person name="Miura T."/>
        </authorList>
    </citation>
    <scope>NUCLEOTIDE SEQUENCE [LARGE SCALE GENOMIC DNA]</scope>
    <source>
        <strain evidence="5 6">5NW40-0001</strain>
    </source>
</reference>
<gene>
    <name evidence="5" type="ORF">NBRC116585_26880</name>
</gene>
<dbReference type="PANTHER" id="PTHR47894:SF1">
    <property type="entry name" value="HTH-TYPE TRANSCRIPTIONAL REGULATOR VQSM"/>
    <property type="match status" value="1"/>
</dbReference>
<protein>
    <submittedName>
        <fullName evidence="5">AraC family transcriptional regulator</fullName>
    </submittedName>
</protein>
<dbReference type="RefSeq" id="WP_353295790.1">
    <property type="nucleotide sequence ID" value="NZ_BAABWH010000008.1"/>
</dbReference>
<dbReference type="EMBL" id="BAABWH010000008">
    <property type="protein sequence ID" value="GAA6146570.1"/>
    <property type="molecule type" value="Genomic_DNA"/>
</dbReference>
<keyword evidence="1" id="KW-0805">Transcription regulation</keyword>
<name>A0ABQ0A2E2_9GAMM</name>
<dbReference type="InterPro" id="IPR032687">
    <property type="entry name" value="AraC-type_N"/>
</dbReference>
<sequence length="336" mass="37710">MTAETGPSQLLVSAQWLRAISQGFRALDLNPQALLSEAEIRLSELEQTDGRIDLARTLKLWNAAAAASEGSLGLQLGDYLTPLHFPLLAINLMHSQNLIDALMTAERYSSVISEGGRFALSEKDDLMTLTYLPADPSFNRHQIDTVLLLVKRFGEWLYCRSVPPRKVTLGFTVSDADKEDYERAYQCSPEFGAASHSLVYESHWFRQPLPGGEPALESMHQALLEEQLQRVRQPEVMVRVARCLQEAVHLDTDREQIAALLCMSVSTLQRKLSEAGTSFQQLLDTERERRAKQLLSATRVPITEISALLGFADSSAFSKAFRRWQGMSPLQYRQSL</sequence>
<evidence type="ECO:0000256" key="2">
    <source>
        <dbReference type="ARBA" id="ARBA00023125"/>
    </source>
</evidence>
<evidence type="ECO:0000256" key="3">
    <source>
        <dbReference type="ARBA" id="ARBA00023163"/>
    </source>
</evidence>
<keyword evidence="3" id="KW-0804">Transcription</keyword>
<accession>A0ABQ0A2E2</accession>
<dbReference type="SUPFAM" id="SSF46689">
    <property type="entry name" value="Homeodomain-like"/>
    <property type="match status" value="1"/>
</dbReference>
<comment type="caution">
    <text evidence="5">The sequence shown here is derived from an EMBL/GenBank/DDBJ whole genome shotgun (WGS) entry which is preliminary data.</text>
</comment>
<dbReference type="PROSITE" id="PS01124">
    <property type="entry name" value="HTH_ARAC_FAMILY_2"/>
    <property type="match status" value="1"/>
</dbReference>
<feature type="domain" description="HTH araC/xylS-type" evidence="4">
    <location>
        <begin position="238"/>
        <end position="335"/>
    </location>
</feature>
<dbReference type="PRINTS" id="PR00032">
    <property type="entry name" value="HTHARAC"/>
</dbReference>
<dbReference type="InterPro" id="IPR018060">
    <property type="entry name" value="HTH_AraC"/>
</dbReference>
<dbReference type="InterPro" id="IPR009057">
    <property type="entry name" value="Homeodomain-like_sf"/>
</dbReference>
<keyword evidence="2" id="KW-0238">DNA-binding</keyword>
<dbReference type="Gene3D" id="1.10.10.60">
    <property type="entry name" value="Homeodomain-like"/>
    <property type="match status" value="1"/>
</dbReference>
<evidence type="ECO:0000256" key="1">
    <source>
        <dbReference type="ARBA" id="ARBA00023015"/>
    </source>
</evidence>
<dbReference type="Pfam" id="PF12625">
    <property type="entry name" value="Arabinose_bd"/>
    <property type="match status" value="1"/>
</dbReference>
<dbReference type="PANTHER" id="PTHR47894">
    <property type="entry name" value="HTH-TYPE TRANSCRIPTIONAL REGULATOR GADX"/>
    <property type="match status" value="1"/>
</dbReference>
<evidence type="ECO:0000259" key="4">
    <source>
        <dbReference type="PROSITE" id="PS01124"/>
    </source>
</evidence>
<dbReference type="InterPro" id="IPR020449">
    <property type="entry name" value="Tscrpt_reg_AraC-type_HTH"/>
</dbReference>
<evidence type="ECO:0000313" key="6">
    <source>
        <dbReference type="Proteomes" id="UP001481413"/>
    </source>
</evidence>
<organism evidence="5 6">
    <name type="scientific">Thalassolituus maritimus</name>
    <dbReference type="NCBI Taxonomy" id="484498"/>
    <lineage>
        <taxon>Bacteria</taxon>
        <taxon>Pseudomonadati</taxon>
        <taxon>Pseudomonadota</taxon>
        <taxon>Gammaproteobacteria</taxon>
        <taxon>Oceanospirillales</taxon>
        <taxon>Oceanospirillaceae</taxon>
        <taxon>Thalassolituus</taxon>
    </lineage>
</organism>